<evidence type="ECO:0000256" key="4">
    <source>
        <dbReference type="ARBA" id="ARBA00012268"/>
    </source>
</evidence>
<keyword evidence="6" id="KW-0963">Cytoplasm</keyword>
<evidence type="ECO:0000259" key="16">
    <source>
        <dbReference type="SMART" id="SM00642"/>
    </source>
</evidence>
<dbReference type="SUPFAM" id="SSF51445">
    <property type="entry name" value="(Trans)glycosidases"/>
    <property type="match status" value="1"/>
</dbReference>
<sequence>MTLLSSPLTQPSGLGAHPGPDGTTFRLWSTRARNAALVVYDQGGPQLRPLQAAGEGLFEATFADLGPGTRYKFELDGEVYPDPYARWLPEGVHGPATVWESRYTFRHAPVRRESGELVIYELHVGTFTPEGTYRAAAQRLPHLRDLGVTAIELMPLSAFPGTRGWGYDGVAHFAPFVPYGPPEDLQAFVDEARGHGLVVLLDMVYNHFGPDGNYLGAYSPEYFNSDEHTPWGPAPDFAQPWMRRLALDSAEHWLRAYGFDGFRLDATHALVDPSSRHILEELSATVREAGQARGVPTFVFCEDERNLPALVSDIGATGVWADDFHHLVRVTLTGEQDGYYAAYRPDVAELARCIERGWLYEGQPWPLSGEARGQAAEALEAPAFVYCIQNHDQIGNRAVGDRLQATAGRDGFLAASALLLFLPMTPLLFQGQEWMASTPFQFFSDFPGELGEAVTRGRLAEFSGFEAFARPGGQAAVPDPQAPATFEHSQLNWAEPEQEEHAQVLALYRRLLALRREDPVLRRSTRAGLRAGAEGALLWVERRHEGSRRLLLVNVGHEAQALGTLALGGARELLRTTGEPEAPLTTVPPRSAVLLAWDQ</sequence>
<accession>A0ABV9IA56</accession>
<organism evidence="17 18">
    <name type="scientific">Deinococcus hohokamensis</name>
    <dbReference type="NCBI Taxonomy" id="309883"/>
    <lineage>
        <taxon>Bacteria</taxon>
        <taxon>Thermotogati</taxon>
        <taxon>Deinococcota</taxon>
        <taxon>Deinococci</taxon>
        <taxon>Deinococcales</taxon>
        <taxon>Deinococcaceae</taxon>
        <taxon>Deinococcus</taxon>
    </lineage>
</organism>
<evidence type="ECO:0000256" key="7">
    <source>
        <dbReference type="ARBA" id="ARBA00022801"/>
    </source>
</evidence>
<dbReference type="SUPFAM" id="SSF81296">
    <property type="entry name" value="E set domains"/>
    <property type="match status" value="1"/>
</dbReference>
<feature type="region of interest" description="Disordered" evidence="15">
    <location>
        <begin position="1"/>
        <end position="21"/>
    </location>
</feature>
<keyword evidence="9 14" id="KW-0326">Glycosidase</keyword>
<name>A0ABV9IA56_9DEIO</name>
<dbReference type="Gene3D" id="1.10.10.760">
    <property type="entry name" value="E-set domains of sugar-utilizing enzymes"/>
    <property type="match status" value="1"/>
</dbReference>
<dbReference type="InterPro" id="IPR012768">
    <property type="entry name" value="Trehalose_TreZ"/>
</dbReference>
<dbReference type="InterPro" id="IPR014756">
    <property type="entry name" value="Ig_E-set"/>
</dbReference>
<evidence type="ECO:0000256" key="5">
    <source>
        <dbReference type="ARBA" id="ARBA00015938"/>
    </source>
</evidence>
<dbReference type="PANTHER" id="PTHR43651">
    <property type="entry name" value="1,4-ALPHA-GLUCAN-BRANCHING ENZYME"/>
    <property type="match status" value="1"/>
</dbReference>
<dbReference type="InterPro" id="IPR006047">
    <property type="entry name" value="GH13_cat_dom"/>
</dbReference>
<gene>
    <name evidence="17" type="primary">treZ</name>
    <name evidence="17" type="ORF">ACFO0D_07405</name>
</gene>
<keyword evidence="8" id="KW-0119">Carbohydrate metabolism</keyword>
<evidence type="ECO:0000313" key="18">
    <source>
        <dbReference type="Proteomes" id="UP001595952"/>
    </source>
</evidence>
<evidence type="ECO:0000256" key="14">
    <source>
        <dbReference type="PIRNR" id="PIRNR006337"/>
    </source>
</evidence>
<dbReference type="CDD" id="cd11325">
    <property type="entry name" value="AmyAc_GTHase"/>
    <property type="match status" value="1"/>
</dbReference>
<evidence type="ECO:0000256" key="6">
    <source>
        <dbReference type="ARBA" id="ARBA00022490"/>
    </source>
</evidence>
<evidence type="ECO:0000256" key="10">
    <source>
        <dbReference type="ARBA" id="ARBA00032057"/>
    </source>
</evidence>
<evidence type="ECO:0000256" key="12">
    <source>
        <dbReference type="ARBA" id="ARBA00034013"/>
    </source>
</evidence>
<dbReference type="Proteomes" id="UP001595952">
    <property type="component" value="Unassembled WGS sequence"/>
</dbReference>
<dbReference type="NCBIfam" id="TIGR02402">
    <property type="entry name" value="trehalose_TreZ"/>
    <property type="match status" value="1"/>
</dbReference>
<dbReference type="PANTHER" id="PTHR43651:SF11">
    <property type="entry name" value="MALTO-OLIGOSYLTREHALOSE TREHALOHYDROLASE"/>
    <property type="match status" value="1"/>
</dbReference>
<dbReference type="InterPro" id="IPR017853">
    <property type="entry name" value="GH"/>
</dbReference>
<evidence type="ECO:0000256" key="15">
    <source>
        <dbReference type="SAM" id="MobiDB-lite"/>
    </source>
</evidence>
<dbReference type="SMART" id="SM00642">
    <property type="entry name" value="Aamy"/>
    <property type="match status" value="1"/>
</dbReference>
<feature type="domain" description="Glycosyl hydrolase family 13 catalytic" evidence="16">
    <location>
        <begin position="121"/>
        <end position="458"/>
    </location>
</feature>
<evidence type="ECO:0000256" key="11">
    <source>
        <dbReference type="ARBA" id="ARBA00033284"/>
    </source>
</evidence>
<protein>
    <recommendedName>
        <fullName evidence="5 13">Malto-oligosyltrehalose trehalohydrolase</fullName>
        <shortName evidence="14">MTHase</shortName>
        <ecNumber evidence="4 13">3.2.1.141</ecNumber>
    </recommendedName>
    <alternativeName>
        <fullName evidence="11 14">4-alpha-D-((1-&gt;4)-alpha-D-glucano)trehalose trehalohydrolase</fullName>
    </alternativeName>
    <alternativeName>
        <fullName evidence="10 14">Maltooligosyl trehalose trehalohydrolase</fullName>
    </alternativeName>
</protein>
<evidence type="ECO:0000256" key="3">
    <source>
        <dbReference type="ARBA" id="ARBA00008061"/>
    </source>
</evidence>
<keyword evidence="18" id="KW-1185">Reference proteome</keyword>
<dbReference type="EC" id="3.2.1.141" evidence="4 13"/>
<dbReference type="InterPro" id="IPR013780">
    <property type="entry name" value="Glyco_hydro_b"/>
</dbReference>
<dbReference type="InterPro" id="IPR013783">
    <property type="entry name" value="Ig-like_fold"/>
</dbReference>
<dbReference type="EMBL" id="JBHSEI010000005">
    <property type="protein sequence ID" value="MFC4638165.1"/>
    <property type="molecule type" value="Genomic_DNA"/>
</dbReference>
<reference evidence="18" key="1">
    <citation type="journal article" date="2019" name="Int. J. Syst. Evol. Microbiol.">
        <title>The Global Catalogue of Microorganisms (GCM) 10K type strain sequencing project: providing services to taxonomists for standard genome sequencing and annotation.</title>
        <authorList>
            <consortium name="The Broad Institute Genomics Platform"/>
            <consortium name="The Broad Institute Genome Sequencing Center for Infectious Disease"/>
            <person name="Wu L."/>
            <person name="Ma J."/>
        </authorList>
    </citation>
    <scope>NUCLEOTIDE SEQUENCE [LARGE SCALE GENOMIC DNA]</scope>
    <source>
        <strain evidence="18">CCUG 55995</strain>
    </source>
</reference>
<comment type="similarity">
    <text evidence="3 14">Belongs to the glycosyl hydrolase 13 family.</text>
</comment>
<dbReference type="CDD" id="cd02853">
    <property type="entry name" value="E_set_MTHase_like_N"/>
    <property type="match status" value="1"/>
</dbReference>
<comment type="subcellular location">
    <subcellularLocation>
        <location evidence="1">Cytoplasm</location>
    </subcellularLocation>
</comment>
<dbReference type="GO" id="GO:0033942">
    <property type="term" value="F:4-alpha-D-(1-&gt;4)-alpha-D-glucanotrehalose trehalohydrolase activity"/>
    <property type="evidence" value="ECO:0007669"/>
    <property type="project" value="UniProtKB-EC"/>
</dbReference>
<dbReference type="Gene3D" id="2.60.40.1180">
    <property type="entry name" value="Golgi alpha-mannosidase II"/>
    <property type="match status" value="1"/>
</dbReference>
<evidence type="ECO:0000256" key="8">
    <source>
        <dbReference type="ARBA" id="ARBA00023277"/>
    </source>
</evidence>
<dbReference type="Pfam" id="PF02922">
    <property type="entry name" value="CBM_48"/>
    <property type="match status" value="1"/>
</dbReference>
<evidence type="ECO:0000256" key="1">
    <source>
        <dbReference type="ARBA" id="ARBA00004496"/>
    </source>
</evidence>
<comment type="catalytic activity">
    <reaction evidence="12 14">
        <text>hydrolysis of (1-&gt;4)-alpha-D-glucosidic linkage in 4-alpha-D-[(1-&gt;4)-alpha-D-glucanosyl]n trehalose to yield trehalose and (1-&gt;4)-alpha-D-glucan.</text>
        <dbReference type="EC" id="3.2.1.141"/>
    </reaction>
</comment>
<dbReference type="InterPro" id="IPR044901">
    <property type="entry name" value="Trehalose_TreZ_E-set_sf"/>
</dbReference>
<dbReference type="Pfam" id="PF11941">
    <property type="entry name" value="DUF3459"/>
    <property type="match status" value="1"/>
</dbReference>
<evidence type="ECO:0000256" key="9">
    <source>
        <dbReference type="ARBA" id="ARBA00023295"/>
    </source>
</evidence>
<proteinExistence type="inferred from homology"/>
<keyword evidence="7 14" id="KW-0378">Hydrolase</keyword>
<dbReference type="InterPro" id="IPR004193">
    <property type="entry name" value="Glyco_hydro_13_N"/>
</dbReference>
<dbReference type="Pfam" id="PF00128">
    <property type="entry name" value="Alpha-amylase"/>
    <property type="match status" value="1"/>
</dbReference>
<evidence type="ECO:0000256" key="2">
    <source>
        <dbReference type="ARBA" id="ARBA00005199"/>
    </source>
</evidence>
<dbReference type="PIRSF" id="PIRSF006337">
    <property type="entry name" value="Trehalose_TreZ"/>
    <property type="match status" value="1"/>
</dbReference>
<evidence type="ECO:0000313" key="17">
    <source>
        <dbReference type="EMBL" id="MFC4638165.1"/>
    </source>
</evidence>
<dbReference type="Gene3D" id="3.20.20.80">
    <property type="entry name" value="Glycosidases"/>
    <property type="match status" value="1"/>
</dbReference>
<dbReference type="Gene3D" id="2.60.40.10">
    <property type="entry name" value="Immunoglobulins"/>
    <property type="match status" value="1"/>
</dbReference>
<dbReference type="RefSeq" id="WP_380061178.1">
    <property type="nucleotide sequence ID" value="NZ_JBHSEI010000005.1"/>
</dbReference>
<comment type="caution">
    <text evidence="17">The sequence shown here is derived from an EMBL/GenBank/DDBJ whole genome shotgun (WGS) entry which is preliminary data.</text>
</comment>
<dbReference type="InterPro" id="IPR022567">
    <property type="entry name" value="DUF3459"/>
</dbReference>
<evidence type="ECO:0000256" key="13">
    <source>
        <dbReference type="NCBIfam" id="TIGR02402"/>
    </source>
</evidence>
<feature type="compositionally biased region" description="Polar residues" evidence="15">
    <location>
        <begin position="1"/>
        <end position="12"/>
    </location>
</feature>
<comment type="pathway">
    <text evidence="2 14">Glycan biosynthesis; trehalose biosynthesis.</text>
</comment>